<dbReference type="InterPro" id="IPR025282">
    <property type="entry name" value="DUF4214"/>
</dbReference>
<evidence type="ECO:0000259" key="1">
    <source>
        <dbReference type="Pfam" id="PF13946"/>
    </source>
</evidence>
<name>A0A2T1K3F2_9GAMM</name>
<dbReference type="EMBL" id="PXNP01000110">
    <property type="protein sequence ID" value="PSF04605.1"/>
    <property type="molecule type" value="Genomic_DNA"/>
</dbReference>
<dbReference type="RefSeq" id="WP_106765547.1">
    <property type="nucleotide sequence ID" value="NZ_PXNP01000110.1"/>
</dbReference>
<organism evidence="2 3">
    <name type="scientific">Marinobacter fuscus</name>
    <dbReference type="NCBI Taxonomy" id="2109942"/>
    <lineage>
        <taxon>Bacteria</taxon>
        <taxon>Pseudomonadati</taxon>
        <taxon>Pseudomonadota</taxon>
        <taxon>Gammaproteobacteria</taxon>
        <taxon>Pseudomonadales</taxon>
        <taxon>Marinobacteraceae</taxon>
        <taxon>Marinobacter</taxon>
    </lineage>
</organism>
<feature type="domain" description="DUF4214" evidence="1">
    <location>
        <begin position="52"/>
        <end position="85"/>
    </location>
</feature>
<evidence type="ECO:0000313" key="3">
    <source>
        <dbReference type="Proteomes" id="UP000239866"/>
    </source>
</evidence>
<dbReference type="Proteomes" id="UP000239866">
    <property type="component" value="Unassembled WGS sequence"/>
</dbReference>
<dbReference type="AlphaFoldDB" id="A0A2T1K3F2"/>
<reference evidence="2 3" key="1">
    <citation type="submission" date="2018-03" db="EMBL/GenBank/DDBJ databases">
        <title>Marinobacter brunus sp. nov., a marine bacterium of Gamma-proteobacteria isolated from the surface seawater of the South China Sea.</title>
        <authorList>
            <person name="Cheng H."/>
            <person name="Wu Y.-H."/>
            <person name="Xamxidin M."/>
            <person name="Xu X.-W."/>
        </authorList>
    </citation>
    <scope>NUCLEOTIDE SEQUENCE [LARGE SCALE GENOMIC DNA]</scope>
    <source>
        <strain evidence="2 3">NH169-3</strain>
    </source>
</reference>
<proteinExistence type="predicted"/>
<keyword evidence="3" id="KW-1185">Reference proteome</keyword>
<dbReference type="Pfam" id="PF13946">
    <property type="entry name" value="DUF4214"/>
    <property type="match status" value="1"/>
</dbReference>
<accession>A0A2T1K3F2</accession>
<protein>
    <recommendedName>
        <fullName evidence="1">DUF4214 domain-containing protein</fullName>
    </recommendedName>
</protein>
<sequence>MAFNGNELGVIRTYVAITGEAPTQAELQAAFDKTGLNALATDLINSRPAQGNTAFVTDLYENLLGRAPDAAGLEYWTSLLSTSAEVQLSKARLAVEFQNVAALNADSEEGLVDGTAGLTPVNGEFAEPTNPPVDPEEPIEDITFDFDFDTTKGESDVAGWDHKKYDDATGEDQYMSNTNKIFNVGMEAIDRGVGTISRDYTFRTENQLGEMGHYDAYFLSPVLDNVTTNLGSVLTVEVIDRMAEANNKDAALSLVAIESFSFRLNGEQVVVGSQDILNAESYEDLVAAIEARINELAETNTALANVTVSLGADFTRQQVDADTLETTGANVLGTQILLTATGNNLIERGGFAFGEREGGDRNVDPSGRQDTNVLGSATDLITTNLEFKNVGYGSQGGSVNVSGQSQSDKGVQQFDIVAEKHNLDLGVWLTELSSNPLRARDTINFLEVINLTGDAAYFHVGAEQTAALSANGGAVLDGKANAGLTDVRVFNASQFNQNVRINAEVTKAVVERDLNLVDEAGNPSSDNVVYTYNLGGGDNALYLSFSQEVIAHEDAVLSISSGSGNDDIHLVLDNDGVGPTGWQENQKDLGNISINTGAGNDVIWTEGKGDALILTGSGNDTVYTDNDGIRTEAATWVFNTYNTNVDELLGGDNASNDPTSTIGDSQTGPYFLHKSTITVTLAGAQNALNGHLTTADADAFDNGFESTVTLETPLLNGYGADERHINQAIKKAINSDPVLNKLLLAEDGPNNTLVVTSKIDGQFNAEDLRVDINAADVTGWTPAEISSAQNAWVNFPGNDSSNASDAIAGIVSGGVTGIVGAHQGLTENGALTSNSQLGTVGGVAAIPGNAATATLDLTGFTFNGTAEHDISGGLTLPGAVYANEADLIAALTALPEIASVVSTGPSQYDVTYTVAANGGANPGTGFTVGEDTTGGGGPFTDQTAAAVVTGGTAGTPSVAGTPVDGENSAVESNNIINLGTGQDVLVLSTNELSNEVLVMTGYNNGENTIVNFSEAGSSIDFIDFTSYLTTEFSASGSTESEARVATNYVAETGTVGANSVSIINMSAGTGANANETWENLTASALVAALNGTKDYGVGGTNAIVDGDLNADNLGANMTTAQIVGNTLNHIVMVENDANEGEYKVFHLTSTRVDTNSGDFDTNAQLVGVVDFGESLDENNGGAMDNVLVA</sequence>
<gene>
    <name evidence="2" type="ORF">C7H09_18535</name>
</gene>
<comment type="caution">
    <text evidence="2">The sequence shown here is derived from an EMBL/GenBank/DDBJ whole genome shotgun (WGS) entry which is preliminary data.</text>
</comment>
<dbReference type="OrthoDB" id="5741839at2"/>
<evidence type="ECO:0000313" key="2">
    <source>
        <dbReference type="EMBL" id="PSF04605.1"/>
    </source>
</evidence>